<reference evidence="2 3" key="1">
    <citation type="submission" date="2019-09" db="EMBL/GenBank/DDBJ databases">
        <title>Salinarimonas rosea gen. nov., sp. nov., a new member of the a-2 subgroup of the Proteobacteria.</title>
        <authorList>
            <person name="Liu J."/>
        </authorList>
    </citation>
    <scope>NUCLEOTIDE SEQUENCE [LARGE SCALE GENOMIC DNA]</scope>
    <source>
        <strain evidence="2 3">BN140002</strain>
    </source>
</reference>
<dbReference type="Pfam" id="PF00293">
    <property type="entry name" value="NUDIX"/>
    <property type="match status" value="1"/>
</dbReference>
<dbReference type="EMBL" id="VUOA01000006">
    <property type="protein sequence ID" value="KAA2242298.1"/>
    <property type="molecule type" value="Genomic_DNA"/>
</dbReference>
<evidence type="ECO:0000313" key="3">
    <source>
        <dbReference type="Proteomes" id="UP000323142"/>
    </source>
</evidence>
<keyword evidence="3" id="KW-1185">Reference proteome</keyword>
<dbReference type="InterPro" id="IPR015797">
    <property type="entry name" value="NUDIX_hydrolase-like_dom_sf"/>
</dbReference>
<comment type="caution">
    <text evidence="2">The sequence shown here is derived from an EMBL/GenBank/DDBJ whole genome shotgun (WGS) entry which is preliminary data.</text>
</comment>
<gene>
    <name evidence="2" type="ORF">F0L46_03160</name>
</gene>
<proteinExistence type="predicted"/>
<dbReference type="RefSeq" id="WP_149815569.1">
    <property type="nucleotide sequence ID" value="NZ_VUOA01000006.1"/>
</dbReference>
<organism evidence="2 3">
    <name type="scientific">Salinarimonas soli</name>
    <dbReference type="NCBI Taxonomy" id="1638099"/>
    <lineage>
        <taxon>Bacteria</taxon>
        <taxon>Pseudomonadati</taxon>
        <taxon>Pseudomonadota</taxon>
        <taxon>Alphaproteobacteria</taxon>
        <taxon>Hyphomicrobiales</taxon>
        <taxon>Salinarimonadaceae</taxon>
        <taxon>Salinarimonas</taxon>
    </lineage>
</organism>
<reference evidence="2 3" key="2">
    <citation type="submission" date="2019-09" db="EMBL/GenBank/DDBJ databases">
        <authorList>
            <person name="Jin C."/>
        </authorList>
    </citation>
    <scope>NUCLEOTIDE SEQUENCE [LARGE SCALE GENOMIC DNA]</scope>
    <source>
        <strain evidence="2 3">BN140002</strain>
    </source>
</reference>
<feature type="domain" description="Nudix hydrolase" evidence="1">
    <location>
        <begin position="6"/>
        <end position="133"/>
    </location>
</feature>
<accession>A0A5B2VUI7</accession>
<dbReference type="InterPro" id="IPR000086">
    <property type="entry name" value="NUDIX_hydrolase_dom"/>
</dbReference>
<dbReference type="Proteomes" id="UP000323142">
    <property type="component" value="Unassembled WGS sequence"/>
</dbReference>
<sequence>MSEPIYHNTPTVVVVLVPIGRGLLMIRRALPGQGQGRLALPGGYQMLGQTWQEAGAAEVREETGVIVDPGRLEVVGIDTTPDRRQNLLFCRSPAVPHPGRFSHDAEVSQVLVIEAPVETAFPLHTRRVREYFG</sequence>
<evidence type="ECO:0000313" key="2">
    <source>
        <dbReference type="EMBL" id="KAA2242298.1"/>
    </source>
</evidence>
<dbReference type="OrthoDB" id="9786141at2"/>
<name>A0A5B2VUI7_9HYPH</name>
<dbReference type="SUPFAM" id="SSF55811">
    <property type="entry name" value="Nudix"/>
    <property type="match status" value="1"/>
</dbReference>
<dbReference type="PROSITE" id="PS51462">
    <property type="entry name" value="NUDIX"/>
    <property type="match status" value="1"/>
</dbReference>
<dbReference type="Gene3D" id="3.90.79.10">
    <property type="entry name" value="Nucleoside Triphosphate Pyrophosphohydrolase"/>
    <property type="match status" value="1"/>
</dbReference>
<evidence type="ECO:0000259" key="1">
    <source>
        <dbReference type="PROSITE" id="PS51462"/>
    </source>
</evidence>
<protein>
    <submittedName>
        <fullName evidence="2">NUDIX domain-containing protein</fullName>
    </submittedName>
</protein>
<dbReference type="GO" id="GO:0003824">
    <property type="term" value="F:catalytic activity"/>
    <property type="evidence" value="ECO:0007669"/>
    <property type="project" value="UniProtKB-ARBA"/>
</dbReference>
<dbReference type="AlphaFoldDB" id="A0A5B2VUI7"/>